<feature type="region of interest" description="Disordered" evidence="1">
    <location>
        <begin position="304"/>
        <end position="325"/>
    </location>
</feature>
<keyword evidence="2" id="KW-0732">Signal</keyword>
<feature type="signal peptide" evidence="2">
    <location>
        <begin position="1"/>
        <end position="23"/>
    </location>
</feature>
<accession>A0A8H6SGL4</accession>
<feature type="region of interest" description="Disordered" evidence="1">
    <location>
        <begin position="52"/>
        <end position="87"/>
    </location>
</feature>
<evidence type="ECO:0000256" key="2">
    <source>
        <dbReference type="SAM" id="SignalP"/>
    </source>
</evidence>
<gene>
    <name evidence="3" type="ORF">MIND_00871200</name>
</gene>
<dbReference type="Proteomes" id="UP000636479">
    <property type="component" value="Unassembled WGS sequence"/>
</dbReference>
<feature type="chain" id="PRO_5034369543" description="SAM domain-containing protein" evidence="2">
    <location>
        <begin position="24"/>
        <end position="415"/>
    </location>
</feature>
<organism evidence="3 4">
    <name type="scientific">Mycena indigotica</name>
    <dbReference type="NCBI Taxonomy" id="2126181"/>
    <lineage>
        <taxon>Eukaryota</taxon>
        <taxon>Fungi</taxon>
        <taxon>Dikarya</taxon>
        <taxon>Basidiomycota</taxon>
        <taxon>Agaricomycotina</taxon>
        <taxon>Agaricomycetes</taxon>
        <taxon>Agaricomycetidae</taxon>
        <taxon>Agaricales</taxon>
        <taxon>Marasmiineae</taxon>
        <taxon>Mycenaceae</taxon>
        <taxon>Mycena</taxon>
    </lineage>
</organism>
<dbReference type="GeneID" id="59347887"/>
<protein>
    <recommendedName>
        <fullName evidence="5">SAM domain-containing protein</fullName>
    </recommendedName>
</protein>
<dbReference type="AlphaFoldDB" id="A0A8H6SGL4"/>
<reference evidence="3" key="1">
    <citation type="submission" date="2020-05" db="EMBL/GenBank/DDBJ databases">
        <title>Mycena genomes resolve the evolution of fungal bioluminescence.</title>
        <authorList>
            <person name="Tsai I.J."/>
        </authorList>
    </citation>
    <scope>NUCLEOTIDE SEQUENCE</scope>
    <source>
        <strain evidence="3">171206Taipei</strain>
    </source>
</reference>
<evidence type="ECO:0000313" key="3">
    <source>
        <dbReference type="EMBL" id="KAF7299225.1"/>
    </source>
</evidence>
<proteinExistence type="predicted"/>
<name>A0A8H6SGL4_9AGAR</name>
<feature type="compositionally biased region" description="Gly residues" evidence="1">
    <location>
        <begin position="271"/>
        <end position="290"/>
    </location>
</feature>
<keyword evidence="4" id="KW-1185">Reference proteome</keyword>
<dbReference type="EMBL" id="JACAZF010000007">
    <property type="protein sequence ID" value="KAF7299225.1"/>
    <property type="molecule type" value="Genomic_DNA"/>
</dbReference>
<sequence>MWPTATASVVLHFSLLVLGSVAARPLESSLEGAVQPVNHGHAQTAAPIEKLPPIVENSGGPDEAAREQTFAESEGAISQGELDGEDDSQIHPQLQAILALRAAVDSAHIDIEKVLRSIHELKVIGLGEYDIGPAITGGVGGKGGDGPIGGNGGIGQGPTINSKTELEFGIISGGTGGRGGDGTKVGGNGGIGLAPVIKVSHKQGRIPAVRQQLGLGTILEYDWIACDNIDNWEDGNPPAALSFSTMWPWTQSKPQQQSAPAPPPVVRHIAGGTGGTGGKGKDGGGGGVGQGVRLNMTDIHEFSDIRGGHGGTGGEGINRGGDGGLGEAPKLNHRILKLPATVHIPSLSTQEFCKKYRLNQAIEKRLEDEGYDSVGGLLELSEHDLLDMGCKRGQIAEIKRALREYLASLKIVELA</sequence>
<comment type="caution">
    <text evidence="3">The sequence shown here is derived from an EMBL/GenBank/DDBJ whole genome shotgun (WGS) entry which is preliminary data.</text>
</comment>
<evidence type="ECO:0000256" key="1">
    <source>
        <dbReference type="SAM" id="MobiDB-lite"/>
    </source>
</evidence>
<evidence type="ECO:0000313" key="4">
    <source>
        <dbReference type="Proteomes" id="UP000636479"/>
    </source>
</evidence>
<feature type="compositionally biased region" description="Gly residues" evidence="1">
    <location>
        <begin position="308"/>
        <end position="325"/>
    </location>
</feature>
<dbReference type="OrthoDB" id="3025659at2759"/>
<evidence type="ECO:0008006" key="5">
    <source>
        <dbReference type="Google" id="ProtNLM"/>
    </source>
</evidence>
<dbReference type="RefSeq" id="XP_037218613.1">
    <property type="nucleotide sequence ID" value="XM_037365371.1"/>
</dbReference>
<feature type="region of interest" description="Disordered" evidence="1">
    <location>
        <begin position="270"/>
        <end position="291"/>
    </location>
</feature>